<proteinExistence type="predicted"/>
<dbReference type="GO" id="GO:0005524">
    <property type="term" value="F:ATP binding"/>
    <property type="evidence" value="ECO:0007669"/>
    <property type="project" value="UniProtKB-KW"/>
</dbReference>
<keyword evidence="3" id="KW-1185">Reference proteome</keyword>
<name>A0AAV6WQI6_9LAMI</name>
<dbReference type="SUPFAM" id="SSF55781">
    <property type="entry name" value="GAF domain-like"/>
    <property type="match status" value="1"/>
</dbReference>
<comment type="caution">
    <text evidence="2">The sequence shown here is derived from an EMBL/GenBank/DDBJ whole genome shotgun (WGS) entry which is preliminary data.</text>
</comment>
<dbReference type="PANTHER" id="PTHR24423:SF633">
    <property type="entry name" value="ETHYLENE RECEPTOR 2"/>
    <property type="match status" value="1"/>
</dbReference>
<dbReference type="AlphaFoldDB" id="A0AAV6WQI6"/>
<keyword evidence="1" id="KW-0175">Coiled coil</keyword>
<dbReference type="EMBL" id="WHWC01000012">
    <property type="protein sequence ID" value="KAG8372733.1"/>
    <property type="molecule type" value="Genomic_DNA"/>
</dbReference>
<accession>A0AAV6WQI6</accession>
<dbReference type="Proteomes" id="UP000826271">
    <property type="component" value="Unassembled WGS sequence"/>
</dbReference>
<dbReference type="GO" id="GO:0038199">
    <property type="term" value="F:ethylene receptor activity"/>
    <property type="evidence" value="ECO:0007669"/>
    <property type="project" value="TreeGrafter"/>
</dbReference>
<protein>
    <submittedName>
        <fullName evidence="2">Uncharacterized protein</fullName>
    </submittedName>
</protein>
<dbReference type="InterPro" id="IPR029016">
    <property type="entry name" value="GAF-like_dom_sf"/>
</dbReference>
<dbReference type="GO" id="GO:0016301">
    <property type="term" value="F:kinase activity"/>
    <property type="evidence" value="ECO:0007669"/>
    <property type="project" value="UniProtKB-KW"/>
</dbReference>
<feature type="coiled-coil region" evidence="1">
    <location>
        <begin position="125"/>
        <end position="152"/>
    </location>
</feature>
<evidence type="ECO:0000313" key="3">
    <source>
        <dbReference type="Proteomes" id="UP000826271"/>
    </source>
</evidence>
<dbReference type="GO" id="GO:0005783">
    <property type="term" value="C:endoplasmic reticulum"/>
    <property type="evidence" value="ECO:0007669"/>
    <property type="project" value="TreeGrafter"/>
</dbReference>
<sequence>MLKQEIRKSLDRQTILYTTLVELSKTLDLQNCAVWMPNAEKAEMNLTHELKGRNFSNVLPIPRSDPDVREIKENDGVKILDSELAFAVASSVRNQQYRSWSHQELEIVEVVADQVSVALFHASVLEESQLMREKLVEQNRALEQTKQDALMASFGFDMAPSEHSVSMVLWLVSGNVEIKFHIFDRSKITLQSSKNHVENNSLIYGFNANFGYQVLCCRGGLEDSIGTARAPHPSQVADL</sequence>
<dbReference type="Gene3D" id="3.30.450.40">
    <property type="match status" value="1"/>
</dbReference>
<evidence type="ECO:0000313" key="2">
    <source>
        <dbReference type="EMBL" id="KAG8372733.1"/>
    </source>
</evidence>
<organism evidence="2 3">
    <name type="scientific">Buddleja alternifolia</name>
    <dbReference type="NCBI Taxonomy" id="168488"/>
    <lineage>
        <taxon>Eukaryota</taxon>
        <taxon>Viridiplantae</taxon>
        <taxon>Streptophyta</taxon>
        <taxon>Embryophyta</taxon>
        <taxon>Tracheophyta</taxon>
        <taxon>Spermatophyta</taxon>
        <taxon>Magnoliopsida</taxon>
        <taxon>eudicotyledons</taxon>
        <taxon>Gunneridae</taxon>
        <taxon>Pentapetalae</taxon>
        <taxon>asterids</taxon>
        <taxon>lamiids</taxon>
        <taxon>Lamiales</taxon>
        <taxon>Scrophulariaceae</taxon>
        <taxon>Buddlejeae</taxon>
        <taxon>Buddleja</taxon>
    </lineage>
</organism>
<dbReference type="GO" id="GO:0051740">
    <property type="term" value="F:ethylene binding"/>
    <property type="evidence" value="ECO:0007669"/>
    <property type="project" value="TreeGrafter"/>
</dbReference>
<gene>
    <name evidence="2" type="ORF">BUALT_Bualt12G0097500</name>
</gene>
<evidence type="ECO:0000256" key="1">
    <source>
        <dbReference type="SAM" id="Coils"/>
    </source>
</evidence>
<reference evidence="2" key="1">
    <citation type="submission" date="2019-10" db="EMBL/GenBank/DDBJ databases">
        <authorList>
            <person name="Zhang R."/>
            <person name="Pan Y."/>
            <person name="Wang J."/>
            <person name="Ma R."/>
            <person name="Yu S."/>
        </authorList>
    </citation>
    <scope>NUCLEOTIDE SEQUENCE</scope>
    <source>
        <strain evidence="2">LA-IB0</strain>
        <tissue evidence="2">Leaf</tissue>
    </source>
</reference>
<dbReference type="PANTHER" id="PTHR24423">
    <property type="entry name" value="TWO-COMPONENT SENSOR HISTIDINE KINASE"/>
    <property type="match status" value="1"/>
</dbReference>
<dbReference type="GO" id="GO:0046872">
    <property type="term" value="F:metal ion binding"/>
    <property type="evidence" value="ECO:0007669"/>
    <property type="project" value="UniProtKB-KW"/>
</dbReference>